<organism evidence="1 2">
    <name type="scientific">Meganyctiphanes norvegica</name>
    <name type="common">Northern krill</name>
    <name type="synonym">Thysanopoda norvegica</name>
    <dbReference type="NCBI Taxonomy" id="48144"/>
    <lineage>
        <taxon>Eukaryota</taxon>
        <taxon>Metazoa</taxon>
        <taxon>Ecdysozoa</taxon>
        <taxon>Arthropoda</taxon>
        <taxon>Crustacea</taxon>
        <taxon>Multicrustacea</taxon>
        <taxon>Malacostraca</taxon>
        <taxon>Eumalacostraca</taxon>
        <taxon>Eucarida</taxon>
        <taxon>Euphausiacea</taxon>
        <taxon>Euphausiidae</taxon>
        <taxon>Meganyctiphanes</taxon>
    </lineage>
</organism>
<accession>A0AAV2PXR4</accession>
<keyword evidence="2" id="KW-1185">Reference proteome</keyword>
<dbReference type="EMBL" id="CAXKWB010002193">
    <property type="protein sequence ID" value="CAL4066370.1"/>
    <property type="molecule type" value="Genomic_DNA"/>
</dbReference>
<evidence type="ECO:0000313" key="1">
    <source>
        <dbReference type="EMBL" id="CAL4066370.1"/>
    </source>
</evidence>
<dbReference type="AlphaFoldDB" id="A0AAV2PXR4"/>
<gene>
    <name evidence="1" type="ORF">MNOR_LOCUS5617</name>
</gene>
<comment type="caution">
    <text evidence="1">The sequence shown here is derived from an EMBL/GenBank/DDBJ whole genome shotgun (WGS) entry which is preliminary data.</text>
</comment>
<evidence type="ECO:0000313" key="2">
    <source>
        <dbReference type="Proteomes" id="UP001497623"/>
    </source>
</evidence>
<proteinExistence type="predicted"/>
<name>A0AAV2PXR4_MEGNR</name>
<dbReference type="Proteomes" id="UP001497623">
    <property type="component" value="Unassembled WGS sequence"/>
</dbReference>
<protein>
    <submittedName>
        <fullName evidence="1">Uncharacterized protein</fullName>
    </submittedName>
</protein>
<sequence>SVQCVQENVKNKMNIMAYPIVALLLVAASPSTARPQFSDSLLATEFASIGTNAVSDISSTALGGAREFSNGIVSFSTDFLNQGADFVSDTVRASSDTALDGLTATRSLYDATSGYFVDQLGRTGRLTTAALGTGADLFVAGVTAGGAFTTALAQATLDGFKIVGDEFGNFFVDTVDDTVNLASGATGIIGGTAISSVNRFTGN</sequence>
<reference evidence="1 2" key="1">
    <citation type="submission" date="2024-05" db="EMBL/GenBank/DDBJ databases">
        <authorList>
            <person name="Wallberg A."/>
        </authorList>
    </citation>
    <scope>NUCLEOTIDE SEQUENCE [LARGE SCALE GENOMIC DNA]</scope>
</reference>
<feature type="non-terminal residue" evidence="1">
    <location>
        <position position="1"/>
    </location>
</feature>